<keyword evidence="5 9" id="KW-0547">Nucleotide-binding</keyword>
<dbReference type="Gene3D" id="3.30.200.20">
    <property type="entry name" value="Phosphorylase Kinase, domain 1"/>
    <property type="match status" value="1"/>
</dbReference>
<accession>A0ABD0U514</accession>
<feature type="compositionally biased region" description="Polar residues" evidence="10">
    <location>
        <begin position="581"/>
        <end position="604"/>
    </location>
</feature>
<dbReference type="AlphaFoldDB" id="A0ABD0U514"/>
<dbReference type="InterPro" id="IPR050108">
    <property type="entry name" value="CDK"/>
</dbReference>
<dbReference type="PROSITE" id="PS00107">
    <property type="entry name" value="PROTEIN_KINASE_ATP"/>
    <property type="match status" value="1"/>
</dbReference>
<dbReference type="InterPro" id="IPR000719">
    <property type="entry name" value="Prot_kinase_dom"/>
</dbReference>
<comment type="catalytic activity">
    <reaction evidence="8">
        <text>[DNA-directed RNA polymerase] + ATP = phospho-[DNA-directed RNA polymerase] + ADP + H(+)</text>
        <dbReference type="Rhea" id="RHEA:10216"/>
        <dbReference type="Rhea" id="RHEA-COMP:11321"/>
        <dbReference type="Rhea" id="RHEA-COMP:11322"/>
        <dbReference type="ChEBI" id="CHEBI:15378"/>
        <dbReference type="ChEBI" id="CHEBI:30616"/>
        <dbReference type="ChEBI" id="CHEBI:43176"/>
        <dbReference type="ChEBI" id="CHEBI:68546"/>
        <dbReference type="ChEBI" id="CHEBI:456216"/>
        <dbReference type="EC" id="2.7.11.23"/>
    </reaction>
</comment>
<keyword evidence="6" id="KW-0418">Kinase</keyword>
<dbReference type="PROSITE" id="PS50011">
    <property type="entry name" value="PROTEIN_KINASE_DOM"/>
    <property type="match status" value="1"/>
</dbReference>
<feature type="compositionally biased region" description="Basic and acidic residues" evidence="10">
    <location>
        <begin position="480"/>
        <end position="490"/>
    </location>
</feature>
<dbReference type="InterPro" id="IPR008271">
    <property type="entry name" value="Ser/Thr_kinase_AS"/>
</dbReference>
<name>A0ABD0U514_DENTH</name>
<evidence type="ECO:0000256" key="2">
    <source>
        <dbReference type="ARBA" id="ARBA00012409"/>
    </source>
</evidence>
<evidence type="ECO:0000256" key="9">
    <source>
        <dbReference type="PROSITE-ProRule" id="PRU10141"/>
    </source>
</evidence>
<keyword evidence="13" id="KW-1185">Reference proteome</keyword>
<dbReference type="Proteomes" id="UP001552299">
    <property type="component" value="Unassembled WGS sequence"/>
</dbReference>
<dbReference type="EC" id="2.7.11.23" evidence="2"/>
<dbReference type="PROSITE" id="PS00108">
    <property type="entry name" value="PROTEIN_KINASE_ST"/>
    <property type="match status" value="1"/>
</dbReference>
<evidence type="ECO:0000313" key="12">
    <source>
        <dbReference type="EMBL" id="KAL0907300.1"/>
    </source>
</evidence>
<feature type="region of interest" description="Disordered" evidence="10">
    <location>
        <begin position="480"/>
        <end position="508"/>
    </location>
</feature>
<dbReference type="PANTHER" id="PTHR24056:SF397">
    <property type="entry name" value="OS11G0242500 PROTEIN"/>
    <property type="match status" value="1"/>
</dbReference>
<dbReference type="Gene3D" id="1.10.510.10">
    <property type="entry name" value="Transferase(Phosphotransferase) domain 1"/>
    <property type="match status" value="1"/>
</dbReference>
<feature type="binding site" evidence="9">
    <location>
        <position position="197"/>
    </location>
    <ligand>
        <name>ATP</name>
        <dbReference type="ChEBI" id="CHEBI:30616"/>
    </ligand>
</feature>
<evidence type="ECO:0000256" key="10">
    <source>
        <dbReference type="SAM" id="MobiDB-lite"/>
    </source>
</evidence>
<feature type="region of interest" description="Disordered" evidence="10">
    <location>
        <begin position="545"/>
        <end position="614"/>
    </location>
</feature>
<dbReference type="CDD" id="cd07840">
    <property type="entry name" value="STKc_CDK9_like"/>
    <property type="match status" value="1"/>
</dbReference>
<proteinExistence type="inferred from homology"/>
<evidence type="ECO:0000259" key="11">
    <source>
        <dbReference type="PROSITE" id="PS50011"/>
    </source>
</evidence>
<evidence type="ECO:0000256" key="1">
    <source>
        <dbReference type="ARBA" id="ARBA00006485"/>
    </source>
</evidence>
<dbReference type="SUPFAM" id="SSF56112">
    <property type="entry name" value="Protein kinase-like (PK-like)"/>
    <property type="match status" value="1"/>
</dbReference>
<keyword evidence="7 9" id="KW-0067">ATP-binding</keyword>
<sequence>MGCFCSKGIEGEKLVYGRRKKPLQRLVASSEKEDTVVTDVGVSLGTESIDGGRERLIQEPEENGINSDPLLLGNGTVKDATTFNKSKKVAVQERWDNRDGWAEQVGLVSVGGEAGDKQQQKQQQQNLVIPSVKNGTIAEHVAAGWPFWLTKVAGEAVKGWLPRKLDSFINMEKIGQGTYSTVYKARDLLTGKIVALKKVRFINLDPDSVQFMAREIYVLRRLDHPNVIKLEGLVASKMSNSLWLIFQYMEHDLAGLAARPGIKFTHSQVKCFMQQLFNGLNHCHNNGVLHRDIKGANLLLNDDGILKIADFGLATFFSNEPKHPLTSRVVTLWYRPPELLLGAQKYGASVDLWSSGCILAELLSGKPIMPGRTEVEQLHMIFKLCGSPSEEYWRKSKLPHATIFKPQHPYKSNISQEFRDFPSTAVALLERLLAVDPADRGTSSSALASEFFTVEPIACDPSDLPKFPPSKELDAKKLREVEAGRQREATKMGNGRESGRKELKNSNGMAILDANVESQRLYKNSRSSSVKHKPREDTSMVFLNDHPRGMAENGFSRPEGHSLSVSKSSKEDSRHAVPGLFSSNSAKLNSHVSRSQRSHLTNGKGSRFSGLSGPLESNLASTKFSNHGEDHDQSYHSGQLQVSSHNHLDVGNASATYQLFNRRSSSHKRDERGRDLTAAYEQKRNRIMYSGPLMPTVDNIDEMLKEHERQIEQAVRKACIKRKNDKKYGEKSQSETLLLTGRI</sequence>
<feature type="domain" description="Protein kinase" evidence="11">
    <location>
        <begin position="168"/>
        <end position="452"/>
    </location>
</feature>
<dbReference type="GO" id="GO:0008353">
    <property type="term" value="F:RNA polymerase II CTD heptapeptide repeat kinase activity"/>
    <property type="evidence" value="ECO:0007669"/>
    <property type="project" value="UniProtKB-EC"/>
</dbReference>
<keyword evidence="3" id="KW-0723">Serine/threonine-protein kinase</keyword>
<dbReference type="SMART" id="SM00220">
    <property type="entry name" value="S_TKc"/>
    <property type="match status" value="1"/>
</dbReference>
<dbReference type="FunFam" id="3.30.200.20:FF:000021">
    <property type="entry name" value="probable serine/threonine-protein kinase At1g54610"/>
    <property type="match status" value="1"/>
</dbReference>
<evidence type="ECO:0000313" key="13">
    <source>
        <dbReference type="Proteomes" id="UP001552299"/>
    </source>
</evidence>
<comment type="similarity">
    <text evidence="1">Belongs to the protein kinase superfamily. CMGC Ser/Thr protein kinase family. CDC2/CDKX subfamily.</text>
</comment>
<dbReference type="PANTHER" id="PTHR24056">
    <property type="entry name" value="CELL DIVISION PROTEIN KINASE"/>
    <property type="match status" value="1"/>
</dbReference>
<dbReference type="InterPro" id="IPR017441">
    <property type="entry name" value="Protein_kinase_ATP_BS"/>
</dbReference>
<dbReference type="GO" id="GO:0005524">
    <property type="term" value="F:ATP binding"/>
    <property type="evidence" value="ECO:0007669"/>
    <property type="project" value="UniProtKB-UniRule"/>
</dbReference>
<keyword evidence="4" id="KW-0808">Transferase</keyword>
<organism evidence="12 13">
    <name type="scientific">Dendrobium thyrsiflorum</name>
    <name type="common">Pinecone-like raceme dendrobium</name>
    <name type="synonym">Orchid</name>
    <dbReference type="NCBI Taxonomy" id="117978"/>
    <lineage>
        <taxon>Eukaryota</taxon>
        <taxon>Viridiplantae</taxon>
        <taxon>Streptophyta</taxon>
        <taxon>Embryophyta</taxon>
        <taxon>Tracheophyta</taxon>
        <taxon>Spermatophyta</taxon>
        <taxon>Magnoliopsida</taxon>
        <taxon>Liliopsida</taxon>
        <taxon>Asparagales</taxon>
        <taxon>Orchidaceae</taxon>
        <taxon>Epidendroideae</taxon>
        <taxon>Malaxideae</taxon>
        <taxon>Dendrobiinae</taxon>
        <taxon>Dendrobium</taxon>
    </lineage>
</organism>
<reference evidence="12 13" key="1">
    <citation type="journal article" date="2024" name="Plant Biotechnol. J.">
        <title>Dendrobium thyrsiflorum genome and its molecular insights into genes involved in important horticultural traits.</title>
        <authorList>
            <person name="Chen B."/>
            <person name="Wang J.Y."/>
            <person name="Zheng P.J."/>
            <person name="Li K.L."/>
            <person name="Liang Y.M."/>
            <person name="Chen X.F."/>
            <person name="Zhang C."/>
            <person name="Zhao X."/>
            <person name="He X."/>
            <person name="Zhang G.Q."/>
            <person name="Liu Z.J."/>
            <person name="Xu Q."/>
        </authorList>
    </citation>
    <scope>NUCLEOTIDE SEQUENCE [LARGE SCALE GENOMIC DNA]</scope>
    <source>
        <strain evidence="12">GZMU011</strain>
    </source>
</reference>
<comment type="caution">
    <text evidence="12">The sequence shown here is derived from an EMBL/GenBank/DDBJ whole genome shotgun (WGS) entry which is preliminary data.</text>
</comment>
<protein>
    <recommendedName>
        <fullName evidence="2">[RNA-polymerase]-subunit kinase</fullName>
        <ecNumber evidence="2">2.7.11.23</ecNumber>
    </recommendedName>
</protein>
<evidence type="ECO:0000256" key="4">
    <source>
        <dbReference type="ARBA" id="ARBA00022679"/>
    </source>
</evidence>
<dbReference type="InterPro" id="IPR011009">
    <property type="entry name" value="Kinase-like_dom_sf"/>
</dbReference>
<gene>
    <name evidence="12" type="ORF">M5K25_021700</name>
</gene>
<evidence type="ECO:0000256" key="7">
    <source>
        <dbReference type="ARBA" id="ARBA00022840"/>
    </source>
</evidence>
<evidence type="ECO:0000256" key="6">
    <source>
        <dbReference type="ARBA" id="ARBA00022777"/>
    </source>
</evidence>
<dbReference type="EMBL" id="JANQDX010000017">
    <property type="protein sequence ID" value="KAL0907300.1"/>
    <property type="molecule type" value="Genomic_DNA"/>
</dbReference>
<dbReference type="Pfam" id="PF00069">
    <property type="entry name" value="Pkinase"/>
    <property type="match status" value="1"/>
</dbReference>
<dbReference type="FunFam" id="1.10.510.10:FF:000043">
    <property type="entry name" value="probable serine/threonine-protein kinase At1g54610"/>
    <property type="match status" value="1"/>
</dbReference>
<evidence type="ECO:0000256" key="3">
    <source>
        <dbReference type="ARBA" id="ARBA00022527"/>
    </source>
</evidence>
<evidence type="ECO:0000256" key="8">
    <source>
        <dbReference type="ARBA" id="ARBA00049280"/>
    </source>
</evidence>
<evidence type="ECO:0000256" key="5">
    <source>
        <dbReference type="ARBA" id="ARBA00022741"/>
    </source>
</evidence>